<dbReference type="RefSeq" id="WP_153248874.1">
    <property type="nucleotide sequence ID" value="NZ_CP044205.1"/>
</dbReference>
<keyword evidence="1 2" id="KW-0489">Methyltransferase</keyword>
<feature type="site" description="Interaction with substrate rRNA" evidence="1">
    <location>
        <position position="4"/>
    </location>
</feature>
<feature type="binding site" evidence="1">
    <location>
        <position position="164"/>
    </location>
    <ligand>
        <name>S-adenosyl-L-methionine</name>
        <dbReference type="ChEBI" id="CHEBI:59789"/>
    </ligand>
</feature>
<dbReference type="EC" id="2.1.1.266" evidence="1"/>
<dbReference type="Pfam" id="PF04378">
    <property type="entry name" value="RsmJ"/>
    <property type="match status" value="1"/>
</dbReference>
<feature type="binding site" evidence="1">
    <location>
        <position position="42"/>
    </location>
    <ligand>
        <name>S-adenosyl-L-methionine</name>
        <dbReference type="ChEBI" id="CHEBI:59789"/>
    </ligand>
</feature>
<feature type="binding site" evidence="1">
    <location>
        <position position="19"/>
    </location>
    <ligand>
        <name>S-adenosyl-L-methionine</name>
        <dbReference type="ChEBI" id="CHEBI:59789"/>
    </ligand>
</feature>
<dbReference type="InterPro" id="IPR029063">
    <property type="entry name" value="SAM-dependent_MTases_sf"/>
</dbReference>
<dbReference type="OrthoDB" id="9791274at2"/>
<evidence type="ECO:0000256" key="1">
    <source>
        <dbReference type="HAMAP-Rule" id="MF_00934"/>
    </source>
</evidence>
<dbReference type="Proteomes" id="UP000325755">
    <property type="component" value="Chromosome"/>
</dbReference>
<dbReference type="InParanoid" id="A0A5Q0BL00"/>
<dbReference type="EMBL" id="CP044205">
    <property type="protein sequence ID" value="QFY42884.1"/>
    <property type="molecule type" value="Genomic_DNA"/>
</dbReference>
<comment type="function">
    <text evidence="1">Specifically methylates the adenine in position 2030 of 23S rRNA.</text>
</comment>
<feature type="binding site" evidence="1">
    <location>
        <position position="118"/>
    </location>
    <ligand>
        <name>S-adenosyl-L-methionine</name>
        <dbReference type="ChEBI" id="CHEBI:59789"/>
    </ligand>
</feature>
<organism evidence="2 3">
    <name type="scientific">Candidatus Methylospira mobilis</name>
    <dbReference type="NCBI Taxonomy" id="1808979"/>
    <lineage>
        <taxon>Bacteria</taxon>
        <taxon>Pseudomonadati</taxon>
        <taxon>Pseudomonadota</taxon>
        <taxon>Gammaproteobacteria</taxon>
        <taxon>Methylococcales</taxon>
        <taxon>Methylococcaceae</taxon>
        <taxon>Candidatus Methylospira</taxon>
    </lineage>
</organism>
<keyword evidence="3" id="KW-1185">Reference proteome</keyword>
<comment type="catalytic activity">
    <reaction evidence="1">
        <text>adenosine(2030) in 23S rRNA + S-adenosyl-L-methionine = N(6)-methyladenosine(2030) in 23S rRNA + S-adenosyl-L-homocysteine + H(+)</text>
        <dbReference type="Rhea" id="RHEA:43736"/>
        <dbReference type="Rhea" id="RHEA-COMP:10668"/>
        <dbReference type="Rhea" id="RHEA-COMP:10669"/>
        <dbReference type="ChEBI" id="CHEBI:15378"/>
        <dbReference type="ChEBI" id="CHEBI:57856"/>
        <dbReference type="ChEBI" id="CHEBI:59789"/>
        <dbReference type="ChEBI" id="CHEBI:74411"/>
        <dbReference type="ChEBI" id="CHEBI:74449"/>
        <dbReference type="EC" id="2.1.1.266"/>
    </reaction>
</comment>
<reference evidence="2 3" key="1">
    <citation type="submission" date="2019-09" db="EMBL/GenBank/DDBJ databases">
        <title>Ecophysiology of the spiral-shaped methanotroph Methylospira mobilis as revealed by the complete genome sequence.</title>
        <authorList>
            <person name="Oshkin I.Y."/>
            <person name="Dedysh S.N."/>
            <person name="Miroshnikov K."/>
            <person name="Danilova O.V."/>
            <person name="Hakobyan A."/>
            <person name="Liesack W."/>
        </authorList>
    </citation>
    <scope>NUCLEOTIDE SEQUENCE [LARGE SCALE GENOMIC DNA]</scope>
    <source>
        <strain evidence="2 3">Shm1</strain>
    </source>
</reference>
<comment type="subunit">
    <text evidence="1">Monomer.</text>
</comment>
<dbReference type="KEGG" id="mmob:F6R98_09895"/>
<dbReference type="SUPFAM" id="SSF53335">
    <property type="entry name" value="S-adenosyl-L-methionine-dependent methyltransferases"/>
    <property type="match status" value="1"/>
</dbReference>
<gene>
    <name evidence="1" type="primary">rlmJ</name>
    <name evidence="2" type="ORF">F6R98_09895</name>
</gene>
<keyword evidence="1" id="KW-0694">RNA-binding</keyword>
<dbReference type="FunCoup" id="A0A5Q0BL00">
    <property type="interactions" value="189"/>
</dbReference>
<accession>A0A5Q0BL00</accession>
<dbReference type="GO" id="GO:0003723">
    <property type="term" value="F:RNA binding"/>
    <property type="evidence" value="ECO:0007669"/>
    <property type="project" value="UniProtKB-UniRule"/>
</dbReference>
<keyword evidence="1 2" id="KW-0808">Transferase</keyword>
<evidence type="ECO:0000313" key="2">
    <source>
        <dbReference type="EMBL" id="QFY42884.1"/>
    </source>
</evidence>
<dbReference type="GO" id="GO:0036307">
    <property type="term" value="F:23S rRNA (adenine(2030)-N(6))-methyltransferase activity"/>
    <property type="evidence" value="ECO:0007669"/>
    <property type="project" value="UniProtKB-UniRule"/>
</dbReference>
<dbReference type="AlphaFoldDB" id="A0A5Q0BL00"/>
<feature type="active site" description="Proton acceptor" evidence="1">
    <location>
        <position position="164"/>
    </location>
</feature>
<dbReference type="PANTHER" id="PTHR37426:SF1">
    <property type="entry name" value="RIBOSOMAL RNA LARGE SUBUNIT METHYLTRANSFERASE J"/>
    <property type="match status" value="1"/>
</dbReference>
<dbReference type="GO" id="GO:0005829">
    <property type="term" value="C:cytosol"/>
    <property type="evidence" value="ECO:0007669"/>
    <property type="project" value="TreeGrafter"/>
</dbReference>
<dbReference type="HAMAP" id="MF_00934">
    <property type="entry name" value="23SrRNA_methyltr_J"/>
    <property type="match status" value="1"/>
</dbReference>
<proteinExistence type="inferred from homology"/>
<dbReference type="GO" id="GO:0070475">
    <property type="term" value="P:rRNA base methylation"/>
    <property type="evidence" value="ECO:0007669"/>
    <property type="project" value="UniProtKB-UniRule"/>
</dbReference>
<dbReference type="InterPro" id="IPR007473">
    <property type="entry name" value="RlmJ"/>
</dbReference>
<name>A0A5Q0BL00_9GAMM</name>
<feature type="binding site" evidence="1">
    <location>
        <begin position="143"/>
        <end position="144"/>
    </location>
    <ligand>
        <name>S-adenosyl-L-methionine</name>
        <dbReference type="ChEBI" id="CHEBI:59789"/>
    </ligand>
</feature>
<comment type="similarity">
    <text evidence="1">Belongs to the RlmJ family.</text>
</comment>
<sequence length="290" mass="32980">MLSYRHGFHAGNFADVFKHLVLSLLIQSQLRKNKPFYYLDTHGGSGCYDLNSGMARKNREYESGIGRIWQEKDIPDEAQGYFEVVRHINPQGALNTYPGSPCLTRFFMRAGDRMDVCDLHNTEAGALKTLFAKDSAVKVHAMDGYQALKALLPPRERRGVVLIDPAFELKDERERLLEALKQAYKRWSTGIYAVWYPIQDKAALDWFHRQLARSGIAPILCTELTIHDQYQPLRLNGSGLIIINPPWQLDQQLEAAGPWLLNKLSPDGKGLFKLEWLAYPPERLPGNANS</sequence>
<feature type="binding site" evidence="1">
    <location>
        <position position="100"/>
    </location>
    <ligand>
        <name>S-adenosyl-L-methionine</name>
        <dbReference type="ChEBI" id="CHEBI:59789"/>
    </ligand>
</feature>
<evidence type="ECO:0000313" key="3">
    <source>
        <dbReference type="Proteomes" id="UP000325755"/>
    </source>
</evidence>
<dbReference type="Gene3D" id="3.40.50.150">
    <property type="entry name" value="Vaccinia Virus protein VP39"/>
    <property type="match status" value="1"/>
</dbReference>
<dbReference type="PANTHER" id="PTHR37426">
    <property type="entry name" value="RIBOSOMAL RNA LARGE SUBUNIT METHYLTRANSFERASE J"/>
    <property type="match status" value="1"/>
</dbReference>
<keyword evidence="1" id="KW-0698">rRNA processing</keyword>
<keyword evidence="1" id="KW-0949">S-adenosyl-L-methionine</keyword>
<protein>
    <recommendedName>
        <fullName evidence="1">Ribosomal RNA large subunit methyltransferase J</fullName>
        <ecNumber evidence="1">2.1.1.266</ecNumber>
    </recommendedName>
    <alternativeName>
        <fullName evidence="1">23S rRNA (adenine(2030)-N6)-methyltransferase</fullName>
    </alternativeName>
    <alternativeName>
        <fullName evidence="1">23S rRNA m6A2030 methyltransferase</fullName>
    </alternativeName>
</protein>